<feature type="compositionally biased region" description="Acidic residues" evidence="1">
    <location>
        <begin position="22"/>
        <end position="32"/>
    </location>
</feature>
<feature type="region of interest" description="Disordered" evidence="1">
    <location>
        <begin position="1"/>
        <end position="33"/>
    </location>
</feature>
<accession>A0A1Q9CTS8</accession>
<dbReference type="EMBL" id="LSRX01000922">
    <property type="protein sequence ID" value="OLP86319.1"/>
    <property type="molecule type" value="Genomic_DNA"/>
</dbReference>
<evidence type="ECO:0000256" key="1">
    <source>
        <dbReference type="SAM" id="MobiDB-lite"/>
    </source>
</evidence>
<evidence type="ECO:0000313" key="3">
    <source>
        <dbReference type="Proteomes" id="UP000186817"/>
    </source>
</evidence>
<proteinExistence type="predicted"/>
<evidence type="ECO:0000313" key="2">
    <source>
        <dbReference type="EMBL" id="OLP86319.1"/>
    </source>
</evidence>
<organism evidence="2 3">
    <name type="scientific">Symbiodinium microadriaticum</name>
    <name type="common">Dinoflagellate</name>
    <name type="synonym">Zooxanthella microadriatica</name>
    <dbReference type="NCBI Taxonomy" id="2951"/>
    <lineage>
        <taxon>Eukaryota</taxon>
        <taxon>Sar</taxon>
        <taxon>Alveolata</taxon>
        <taxon>Dinophyceae</taxon>
        <taxon>Suessiales</taxon>
        <taxon>Symbiodiniaceae</taxon>
        <taxon>Symbiodinium</taxon>
    </lineage>
</organism>
<dbReference type="AlphaFoldDB" id="A0A1Q9CTS8"/>
<feature type="compositionally biased region" description="Basic and acidic residues" evidence="1">
    <location>
        <begin position="68"/>
        <end position="78"/>
    </location>
</feature>
<protein>
    <submittedName>
        <fullName evidence="2">Uncharacterized protein</fullName>
    </submittedName>
</protein>
<name>A0A1Q9CTS8_SYMMI</name>
<reference evidence="2 3" key="1">
    <citation type="submission" date="2016-02" db="EMBL/GenBank/DDBJ databases">
        <title>Genome analysis of coral dinoflagellate symbionts highlights evolutionary adaptations to a symbiotic lifestyle.</title>
        <authorList>
            <person name="Aranda M."/>
            <person name="Li Y."/>
            <person name="Liew Y.J."/>
            <person name="Baumgarten S."/>
            <person name="Simakov O."/>
            <person name="Wilson M."/>
            <person name="Piel J."/>
            <person name="Ashoor H."/>
            <person name="Bougouffa S."/>
            <person name="Bajic V.B."/>
            <person name="Ryu T."/>
            <person name="Ravasi T."/>
            <person name="Bayer T."/>
            <person name="Micklem G."/>
            <person name="Kim H."/>
            <person name="Bhak J."/>
            <person name="Lajeunesse T.C."/>
            <person name="Voolstra C.R."/>
        </authorList>
    </citation>
    <scope>NUCLEOTIDE SEQUENCE [LARGE SCALE GENOMIC DNA]</scope>
    <source>
        <strain evidence="2 3">CCMP2467</strain>
    </source>
</reference>
<comment type="caution">
    <text evidence="2">The sequence shown here is derived from an EMBL/GenBank/DDBJ whole genome shotgun (WGS) entry which is preliminary data.</text>
</comment>
<feature type="region of interest" description="Disordered" evidence="1">
    <location>
        <begin position="68"/>
        <end position="102"/>
    </location>
</feature>
<dbReference type="Proteomes" id="UP000186817">
    <property type="component" value="Unassembled WGS sequence"/>
</dbReference>
<gene>
    <name evidence="2" type="ORF">AK812_SmicGene32579</name>
</gene>
<keyword evidence="3" id="KW-1185">Reference proteome</keyword>
<sequence length="117" mass="12989">MQAGDGHQEMTTGLMTVRGHEEDDDVDDDDDAGFNREEAEAAAILLSLPMAGGEDFLRTLLDFQADPGKVKSRGDCKQPDLTMSRSLPSKARMERNGPPNRYSTSCLVRLVQDFEIW</sequence>